<comment type="similarity">
    <text evidence="1">Belongs to the SufE family.</text>
</comment>
<dbReference type="RefSeq" id="WP_407346695.1">
    <property type="nucleotide sequence ID" value="NZ_CP136864.1"/>
</dbReference>
<dbReference type="PANTHER" id="PTHR43597">
    <property type="entry name" value="SULFUR ACCEPTOR PROTEIN CSDE"/>
    <property type="match status" value="1"/>
</dbReference>
<protein>
    <submittedName>
        <fullName evidence="3">SufE family protein</fullName>
    </submittedName>
</protein>
<dbReference type="Pfam" id="PF02657">
    <property type="entry name" value="SufE"/>
    <property type="match status" value="1"/>
</dbReference>
<keyword evidence="4" id="KW-1185">Reference proteome</keyword>
<dbReference type="EMBL" id="CP136864">
    <property type="protein sequence ID" value="WOJ92116.1"/>
    <property type="molecule type" value="Genomic_DNA"/>
</dbReference>
<evidence type="ECO:0000256" key="1">
    <source>
        <dbReference type="ARBA" id="ARBA00010282"/>
    </source>
</evidence>
<gene>
    <name evidence="3" type="ORF">R0135_09985</name>
</gene>
<dbReference type="Gene3D" id="3.90.1010.10">
    <property type="match status" value="1"/>
</dbReference>
<organism evidence="3 4">
    <name type="scientific">Congregibacter variabilis</name>
    <dbReference type="NCBI Taxonomy" id="3081200"/>
    <lineage>
        <taxon>Bacteria</taxon>
        <taxon>Pseudomonadati</taxon>
        <taxon>Pseudomonadota</taxon>
        <taxon>Gammaproteobacteria</taxon>
        <taxon>Cellvibrionales</taxon>
        <taxon>Halieaceae</taxon>
        <taxon>Congregibacter</taxon>
    </lineage>
</organism>
<proteinExistence type="inferred from homology"/>
<dbReference type="Proteomes" id="UP001626537">
    <property type="component" value="Chromosome"/>
</dbReference>
<reference evidence="3 4" key="1">
    <citation type="submission" date="2023-10" db="EMBL/GenBank/DDBJ databases">
        <title>Two novel species belonging to the OM43/NOR5 clade.</title>
        <authorList>
            <person name="Park M."/>
        </authorList>
    </citation>
    <scope>NUCLEOTIDE SEQUENCE [LARGE SCALE GENOMIC DNA]</scope>
    <source>
        <strain evidence="3 4">IMCC43200</strain>
    </source>
</reference>
<sequence>MTASVNPFGISITADDIVENLGFFDSWEDRYRYIIDLGRELPAMPAELRSDERLVRGCQSQVWIDVSEEHERLQLSVDSDAFIVKGLLAVVLAALNNKSPADVLAFDINAYFEELGLMRHLSATRGNGLLAMVARIRDEAVKRSKPQ</sequence>
<evidence type="ECO:0000313" key="3">
    <source>
        <dbReference type="EMBL" id="WOJ92116.1"/>
    </source>
</evidence>
<name>A0ABZ0I1X7_9GAMM</name>
<dbReference type="InterPro" id="IPR003808">
    <property type="entry name" value="Fe-S_metab-assoc_dom"/>
</dbReference>
<dbReference type="SUPFAM" id="SSF82649">
    <property type="entry name" value="SufE/NifU"/>
    <property type="match status" value="1"/>
</dbReference>
<feature type="domain" description="Fe-S metabolism associated" evidence="2">
    <location>
        <begin position="18"/>
        <end position="138"/>
    </location>
</feature>
<evidence type="ECO:0000313" key="4">
    <source>
        <dbReference type="Proteomes" id="UP001626537"/>
    </source>
</evidence>
<evidence type="ECO:0000259" key="2">
    <source>
        <dbReference type="Pfam" id="PF02657"/>
    </source>
</evidence>
<dbReference type="PANTHER" id="PTHR43597:SF5">
    <property type="entry name" value="SUFE-LIKE PROTEIN 2, CHLOROPLASTIC"/>
    <property type="match status" value="1"/>
</dbReference>
<accession>A0ABZ0I1X7</accession>